<dbReference type="STRING" id="558152.IQ37_19185"/>
<protein>
    <recommendedName>
        <fullName evidence="3">Glycine dehydrogenase</fullName>
    </recommendedName>
</protein>
<evidence type="ECO:0008006" key="3">
    <source>
        <dbReference type="Google" id="ProtNLM"/>
    </source>
</evidence>
<gene>
    <name evidence="1" type="ORF">IQ37_19185</name>
</gene>
<reference evidence="1 2" key="1">
    <citation type="submission" date="2014-07" db="EMBL/GenBank/DDBJ databases">
        <title>Genome of Chryseobacterium piperi CTM.</title>
        <authorList>
            <person name="Pipes S.E."/>
            <person name="Stropko S.J."/>
            <person name="Newman J.D."/>
        </authorList>
    </citation>
    <scope>NUCLEOTIDE SEQUENCE [LARGE SCALE GENOMIC DNA]</scope>
    <source>
        <strain evidence="1 2">CTM</strain>
    </source>
</reference>
<dbReference type="eggNOG" id="ENOG5033DXB">
    <property type="taxonomic scope" value="Bacteria"/>
</dbReference>
<proteinExistence type="predicted"/>
<keyword evidence="2" id="KW-1185">Reference proteome</keyword>
<dbReference type="EMBL" id="JPRJ01000067">
    <property type="protein sequence ID" value="KFF13700.1"/>
    <property type="molecule type" value="Genomic_DNA"/>
</dbReference>
<accession>A0A086AAI6</accession>
<organism evidence="1 2">
    <name type="scientific">Chryseobacterium piperi</name>
    <dbReference type="NCBI Taxonomy" id="558152"/>
    <lineage>
        <taxon>Bacteria</taxon>
        <taxon>Pseudomonadati</taxon>
        <taxon>Bacteroidota</taxon>
        <taxon>Flavobacteriia</taxon>
        <taxon>Flavobacteriales</taxon>
        <taxon>Weeksellaceae</taxon>
        <taxon>Chryseobacterium group</taxon>
        <taxon>Chryseobacterium</taxon>
    </lineage>
</organism>
<evidence type="ECO:0000313" key="1">
    <source>
        <dbReference type="EMBL" id="KFF13700.1"/>
    </source>
</evidence>
<comment type="caution">
    <text evidence="1">The sequence shown here is derived from an EMBL/GenBank/DDBJ whole genome shotgun (WGS) entry which is preliminary data.</text>
</comment>
<evidence type="ECO:0000313" key="2">
    <source>
        <dbReference type="Proteomes" id="UP000028709"/>
    </source>
</evidence>
<dbReference type="KEGG" id="cpip:CJF12_08170"/>
<dbReference type="Proteomes" id="UP000028709">
    <property type="component" value="Unassembled WGS sequence"/>
</dbReference>
<name>A0A086AAI6_9FLAO</name>
<dbReference type="OrthoDB" id="886726at2"/>
<dbReference type="AlphaFoldDB" id="A0A086AAI6"/>
<sequence length="90" mass="10793">MLKKFIHFIFLPCSVATLLMEKRNSGALSPKESWQLSMHLKICKWCKAYEKKLKILDEILKRTLIQEEKNKIDTTDIQNFKDEMIRKMDF</sequence>